<dbReference type="InterPro" id="IPR027417">
    <property type="entry name" value="P-loop_NTPase"/>
</dbReference>
<evidence type="ECO:0000313" key="4">
    <source>
        <dbReference type="Proteomes" id="UP000724783"/>
    </source>
</evidence>
<dbReference type="Proteomes" id="UP000724783">
    <property type="component" value="Unassembled WGS sequence"/>
</dbReference>
<dbReference type="GO" id="GO:0016887">
    <property type="term" value="F:ATP hydrolysis activity"/>
    <property type="evidence" value="ECO:0007669"/>
    <property type="project" value="InterPro"/>
</dbReference>
<proteinExistence type="predicted"/>
<reference evidence="3" key="1">
    <citation type="submission" date="2018-06" db="EMBL/GenBank/DDBJ databases">
        <authorList>
            <consortium name="GenomeTrakr: Next Generation Sequencing Network for Food Pathogen Tracability"/>
        </authorList>
    </citation>
    <scope>NUCLEOTIDE SEQUENCE</scope>
    <source>
        <strain evidence="3">2009L-1297/TB0440</strain>
    </source>
</reference>
<dbReference type="Pfam" id="PF13304">
    <property type="entry name" value="AAA_21"/>
    <property type="match status" value="1"/>
</dbReference>
<name>A0A9P1YJX2_LISMN</name>
<dbReference type="CDD" id="cd01026">
    <property type="entry name" value="TOPRIM_OLD"/>
    <property type="match status" value="1"/>
</dbReference>
<dbReference type="Pfam" id="PF20469">
    <property type="entry name" value="OLD-like_TOPRIM"/>
    <property type="match status" value="1"/>
</dbReference>
<organism evidence="3 4">
    <name type="scientific">Listeria monocytogenes serotype 1/2a</name>
    <dbReference type="NCBI Taxonomy" id="1906951"/>
    <lineage>
        <taxon>Bacteria</taxon>
        <taxon>Bacillati</taxon>
        <taxon>Bacillota</taxon>
        <taxon>Bacilli</taxon>
        <taxon>Bacillales</taxon>
        <taxon>Listeriaceae</taxon>
        <taxon>Listeria</taxon>
    </lineage>
</organism>
<dbReference type="InterPro" id="IPR003959">
    <property type="entry name" value="ATPase_AAA_core"/>
</dbReference>
<accession>A0A9P1YJX2</accession>
<feature type="domain" description="ATPase AAA-type core" evidence="1">
    <location>
        <begin position="36"/>
        <end position="333"/>
    </location>
</feature>
<evidence type="ECO:0000259" key="1">
    <source>
        <dbReference type="Pfam" id="PF13304"/>
    </source>
</evidence>
<dbReference type="InterPro" id="IPR051396">
    <property type="entry name" value="Bact_Antivir_Def_Nuclease"/>
</dbReference>
<dbReference type="AlphaFoldDB" id="A0A9P1YJX2"/>
<comment type="caution">
    <text evidence="3">The sequence shown here is derived from an EMBL/GenBank/DDBJ whole genome shotgun (WGS) entry which is preliminary data.</text>
</comment>
<dbReference type="EMBL" id="AAAWLI010000001">
    <property type="protein sequence ID" value="EAF3073165.1"/>
    <property type="molecule type" value="Genomic_DNA"/>
</dbReference>
<evidence type="ECO:0000259" key="2">
    <source>
        <dbReference type="Pfam" id="PF20469"/>
    </source>
</evidence>
<feature type="domain" description="OLD protein-like TOPRIM" evidence="2">
    <location>
        <begin position="380"/>
        <end position="449"/>
    </location>
</feature>
<dbReference type="InterPro" id="IPR034139">
    <property type="entry name" value="TOPRIM_OLD"/>
</dbReference>
<evidence type="ECO:0000313" key="3">
    <source>
        <dbReference type="EMBL" id="EAF3073165.1"/>
    </source>
</evidence>
<sequence length="637" mass="72640">MGWISMILKELKIWDFRQFSSKVDSPGLEVQFHKGVNVLIGENDSGKSTVIDAIKIVLQTQSNEYVRISEDDFNLNSAGNSAEVIKIECVLSDFSVDEAKNFIEWLQFEKNSAGETVYNLKLTFKAWKEKKRIFTDLRAGMLGDGNKMDGKARELLKCTYLKPLRDAEREMASRKGSRLSQILYNHKSFQEKENHKLVEIIKKANKEINEYFINDDDVVLQTLKSNVAAFLEKQSGIEPNFVTSNLQLKSILESLSLNLSEIKPGLGVQNLLFIAAELLLLGQYDNEGIKLALIEEIESHLHPQAQLRLIEYIQNEYDDSGIQFILSTHSTTLSSEINIKNALLCKNSKIYSLAPENTKLDKGDYLFLQRFLESSKANMFFSHGVIMVEGDAENLLIPTIAKIIDLNLAQYGVSLVNVGSTAFLRYSKIFLQKEPPEIPVPVSIITDVDIKPQWNEETKELNLEVESTAKNNSKISSYYSDGLVKAFISPHWTFEYSLALSCLKENLYKSVLYAEKIANSNKYSLTDKKIEEVDELVKTNLSTWEEEGWDDHRIAYEIYNNTLLEKKISKAITAQCLASLLEYQIITTTARKEEMFDLNLSQKKVDKQKKEELAKELRNDKYLEYILQAIDHSASMV</sequence>
<dbReference type="GO" id="GO:0005524">
    <property type="term" value="F:ATP binding"/>
    <property type="evidence" value="ECO:0007669"/>
    <property type="project" value="InterPro"/>
</dbReference>
<gene>
    <name evidence="3" type="ORF">CS106_01685</name>
</gene>
<dbReference type="Gene3D" id="3.40.50.300">
    <property type="entry name" value="P-loop containing nucleotide triphosphate hydrolases"/>
    <property type="match status" value="1"/>
</dbReference>
<dbReference type="SUPFAM" id="SSF52540">
    <property type="entry name" value="P-loop containing nucleoside triphosphate hydrolases"/>
    <property type="match status" value="1"/>
</dbReference>
<dbReference type="PANTHER" id="PTHR43581:SF4">
    <property type="entry name" value="ATP_GTP PHOSPHATASE"/>
    <property type="match status" value="1"/>
</dbReference>
<dbReference type="PANTHER" id="PTHR43581">
    <property type="entry name" value="ATP/GTP PHOSPHATASE"/>
    <property type="match status" value="1"/>
</dbReference>
<protein>
    <submittedName>
        <fullName evidence="3">DUF2813 domain-containing protein</fullName>
    </submittedName>
</protein>